<evidence type="ECO:0000256" key="1">
    <source>
        <dbReference type="ARBA" id="ARBA00008799"/>
    </source>
</evidence>
<evidence type="ECO:0008006" key="4">
    <source>
        <dbReference type="Google" id="ProtNLM"/>
    </source>
</evidence>
<keyword evidence="3" id="KW-1185">Reference proteome</keyword>
<comment type="similarity">
    <text evidence="1">Belongs to the glycosyltransferase 20 family.</text>
</comment>
<dbReference type="InterPro" id="IPR001830">
    <property type="entry name" value="Glyco_trans_20"/>
</dbReference>
<protein>
    <recommendedName>
        <fullName evidence="4">Trehalose-6-phosphate synthase</fullName>
    </recommendedName>
</protein>
<evidence type="ECO:0000313" key="3">
    <source>
        <dbReference type="Proteomes" id="UP001501326"/>
    </source>
</evidence>
<name>A0ABN3US17_9MICO</name>
<dbReference type="CDD" id="cd03788">
    <property type="entry name" value="GT20_TPS"/>
    <property type="match status" value="1"/>
</dbReference>
<dbReference type="RefSeq" id="WP_344194039.1">
    <property type="nucleotide sequence ID" value="NZ_BAAARN010000003.1"/>
</dbReference>
<evidence type="ECO:0000313" key="2">
    <source>
        <dbReference type="EMBL" id="GAA2737683.1"/>
    </source>
</evidence>
<sequence length="475" mass="53424">MPRTATQFDLVIAANRLPVDRVVDADGTESWRTSPGGLVTAMESVMRGREGAWVGWAGEAGDAPEPFVEDDMYLRPVALSEDEVAHYYEGFSNDTLWPIYHDVIVSATFHRFWFASYEAVNRRFAEAICDVAAKGATVWVHDYQLQLVPAMVREMRPDVRIGWFNHIPFPPVELFAQLPWRRAILEGLLGADYLGFQRVADAQNFIRACRQLLNLPTKGDTVSESRSEGARRVRASAVPISIDFVGLEELAKKPETKARAAEIRESLGDPETLILGVDRLDYTKGIGHRIKAYGELLEEGRVSPPKQMFVQVATPSRERVDAYRDLRNEIEGEVGRLNGEFSDIGAPAVQYLHHSYPRQEMAALYLAADVLLVTPLRDGMNLVAKEYVTCRYDDGGALVLSEFTGAFHELHQAFVCNPHDIEGLKQTIMRAIETPDKEKRRLMRAMRRRVADHDVQRWAARFLDNLANAPEKGGS</sequence>
<dbReference type="PANTHER" id="PTHR10788">
    <property type="entry name" value="TREHALOSE-6-PHOSPHATE SYNTHASE"/>
    <property type="match status" value="1"/>
</dbReference>
<dbReference type="EMBL" id="BAAARN010000003">
    <property type="protein sequence ID" value="GAA2737683.1"/>
    <property type="molecule type" value="Genomic_DNA"/>
</dbReference>
<proteinExistence type="inferred from homology"/>
<dbReference type="PANTHER" id="PTHR10788:SF106">
    <property type="entry name" value="BCDNA.GH08860"/>
    <property type="match status" value="1"/>
</dbReference>
<accession>A0ABN3US17</accession>
<reference evidence="2 3" key="1">
    <citation type="journal article" date="2019" name="Int. J. Syst. Evol. Microbiol.">
        <title>The Global Catalogue of Microorganisms (GCM) 10K type strain sequencing project: providing services to taxonomists for standard genome sequencing and annotation.</title>
        <authorList>
            <consortium name="The Broad Institute Genomics Platform"/>
            <consortium name="The Broad Institute Genome Sequencing Center for Infectious Disease"/>
            <person name="Wu L."/>
            <person name="Ma J."/>
        </authorList>
    </citation>
    <scope>NUCLEOTIDE SEQUENCE [LARGE SCALE GENOMIC DNA]</scope>
    <source>
        <strain evidence="2 3">JCM 16378</strain>
    </source>
</reference>
<dbReference type="SUPFAM" id="SSF53756">
    <property type="entry name" value="UDP-Glycosyltransferase/glycogen phosphorylase"/>
    <property type="match status" value="1"/>
</dbReference>
<organism evidence="2 3">
    <name type="scientific">Pedococcus aerophilus</name>
    <dbReference type="NCBI Taxonomy" id="436356"/>
    <lineage>
        <taxon>Bacteria</taxon>
        <taxon>Bacillati</taxon>
        <taxon>Actinomycetota</taxon>
        <taxon>Actinomycetes</taxon>
        <taxon>Micrococcales</taxon>
        <taxon>Intrasporangiaceae</taxon>
        <taxon>Pedococcus</taxon>
    </lineage>
</organism>
<gene>
    <name evidence="2" type="ORF">GCM10009867_25820</name>
</gene>
<comment type="caution">
    <text evidence="2">The sequence shown here is derived from an EMBL/GenBank/DDBJ whole genome shotgun (WGS) entry which is preliminary data.</text>
</comment>
<dbReference type="Pfam" id="PF00982">
    <property type="entry name" value="Glyco_transf_20"/>
    <property type="match status" value="1"/>
</dbReference>
<dbReference type="Proteomes" id="UP001501326">
    <property type="component" value="Unassembled WGS sequence"/>
</dbReference>
<dbReference type="Gene3D" id="3.40.50.2000">
    <property type="entry name" value="Glycogen Phosphorylase B"/>
    <property type="match status" value="2"/>
</dbReference>